<feature type="region of interest" description="Disordered" evidence="1">
    <location>
        <begin position="1"/>
        <end position="47"/>
    </location>
</feature>
<dbReference type="InterPro" id="IPR043519">
    <property type="entry name" value="NT_sf"/>
</dbReference>
<reference evidence="3" key="1">
    <citation type="journal article" date="2020" name="mSystems">
        <title>Genome- and Community-Level Interaction Insights into Carbon Utilization and Element Cycling Functions of Hydrothermarchaeota in Hydrothermal Sediment.</title>
        <authorList>
            <person name="Zhou Z."/>
            <person name="Liu Y."/>
            <person name="Xu W."/>
            <person name="Pan J."/>
            <person name="Luo Z.H."/>
            <person name="Li M."/>
        </authorList>
    </citation>
    <scope>NUCLEOTIDE SEQUENCE [LARGE SCALE GENOMIC DNA]</scope>
    <source>
        <strain evidence="3">SpSt-1125</strain>
    </source>
</reference>
<organism evidence="3">
    <name type="scientific">Thermofilum pendens</name>
    <dbReference type="NCBI Taxonomy" id="2269"/>
    <lineage>
        <taxon>Archaea</taxon>
        <taxon>Thermoproteota</taxon>
        <taxon>Thermoprotei</taxon>
        <taxon>Thermofilales</taxon>
        <taxon>Thermofilaceae</taxon>
        <taxon>Thermofilum</taxon>
    </lineage>
</organism>
<feature type="compositionally biased region" description="Basic and acidic residues" evidence="1">
    <location>
        <begin position="9"/>
        <end position="30"/>
    </location>
</feature>
<evidence type="ECO:0000259" key="2">
    <source>
        <dbReference type="Pfam" id="PF01909"/>
    </source>
</evidence>
<dbReference type="Gene3D" id="3.30.460.10">
    <property type="entry name" value="Beta Polymerase, domain 2"/>
    <property type="match status" value="1"/>
</dbReference>
<dbReference type="PANTHER" id="PTHR33933">
    <property type="entry name" value="NUCLEOTIDYLTRANSFERASE"/>
    <property type="match status" value="1"/>
</dbReference>
<dbReference type="GO" id="GO:0016779">
    <property type="term" value="F:nucleotidyltransferase activity"/>
    <property type="evidence" value="ECO:0007669"/>
    <property type="project" value="InterPro"/>
</dbReference>
<accession>A0A7J3X5T2</accession>
<feature type="domain" description="Polymerase nucleotidyl transferase" evidence="2">
    <location>
        <begin position="109"/>
        <end position="148"/>
    </location>
</feature>
<comment type="caution">
    <text evidence="3">The sequence shown here is derived from an EMBL/GenBank/DDBJ whole genome shotgun (WGS) entry which is preliminary data.</text>
</comment>
<evidence type="ECO:0000313" key="3">
    <source>
        <dbReference type="EMBL" id="HHP04504.1"/>
    </source>
</evidence>
<dbReference type="InterPro" id="IPR052548">
    <property type="entry name" value="Type_VII_TA_antitoxin"/>
</dbReference>
<evidence type="ECO:0000256" key="1">
    <source>
        <dbReference type="SAM" id="MobiDB-lite"/>
    </source>
</evidence>
<dbReference type="SUPFAM" id="SSF81301">
    <property type="entry name" value="Nucleotidyltransferase"/>
    <property type="match status" value="1"/>
</dbReference>
<proteinExistence type="predicted"/>
<protein>
    <submittedName>
        <fullName evidence="3">Nucleotidyltransferase domain-containing protein</fullName>
    </submittedName>
</protein>
<dbReference type="AlphaFoldDB" id="A0A7J3X5T2"/>
<sequence length="242" mass="26887">MRGRPPQVLRDERPDRARPSCRVADPDPLHSRSAPSRHSFPVAGGAQAQEDRRSWNLLRAPAPPPGVLRAAPGLRAGAPAPPGKLLARLRRVVLVGLRELAAERVGRVVREHSFIAGVVLFGSVARGEEGERSDVDLLVLWEGLDERKAARVVYEAVSKHFPPGVGLTVLESDYWRFVCASKATALLVNLAYDGLVLYDKYGVLSEFLSRVKRRLEEEGFSRKKHGKYYYWELPRPGAKVVL</sequence>
<dbReference type="PANTHER" id="PTHR33933:SF1">
    <property type="entry name" value="PROTEIN ADENYLYLTRANSFERASE MNTA-RELATED"/>
    <property type="match status" value="1"/>
</dbReference>
<name>A0A7J3X5T2_THEPE</name>
<gene>
    <name evidence="3" type="ORF">ENM88_01965</name>
</gene>
<dbReference type="InterPro" id="IPR002934">
    <property type="entry name" value="Polymerase_NTP_transf_dom"/>
</dbReference>
<dbReference type="CDD" id="cd05403">
    <property type="entry name" value="NT_KNTase_like"/>
    <property type="match status" value="1"/>
</dbReference>
<dbReference type="EMBL" id="DRZM01000069">
    <property type="protein sequence ID" value="HHP04504.1"/>
    <property type="molecule type" value="Genomic_DNA"/>
</dbReference>
<keyword evidence="3" id="KW-0808">Transferase</keyword>
<dbReference type="Pfam" id="PF01909">
    <property type="entry name" value="NTP_transf_2"/>
    <property type="match status" value="1"/>
</dbReference>